<gene>
    <name evidence="1" type="ORF">ACFY35_40910</name>
</gene>
<reference evidence="1 2" key="1">
    <citation type="submission" date="2024-10" db="EMBL/GenBank/DDBJ databases">
        <title>The Natural Products Discovery Center: Release of the First 8490 Sequenced Strains for Exploring Actinobacteria Biosynthetic Diversity.</title>
        <authorList>
            <person name="Kalkreuter E."/>
            <person name="Kautsar S.A."/>
            <person name="Yang D."/>
            <person name="Bader C.D."/>
            <person name="Teijaro C.N."/>
            <person name="Fluegel L."/>
            <person name="Davis C.M."/>
            <person name="Simpson J.R."/>
            <person name="Lauterbach L."/>
            <person name="Steele A.D."/>
            <person name="Gui C."/>
            <person name="Meng S."/>
            <person name="Li G."/>
            <person name="Viehrig K."/>
            <person name="Ye F."/>
            <person name="Su P."/>
            <person name="Kiefer A.F."/>
            <person name="Nichols A."/>
            <person name="Cepeda A.J."/>
            <person name="Yan W."/>
            <person name="Fan B."/>
            <person name="Jiang Y."/>
            <person name="Adhikari A."/>
            <person name="Zheng C.-J."/>
            <person name="Schuster L."/>
            <person name="Cowan T.M."/>
            <person name="Smanski M.J."/>
            <person name="Chevrette M.G."/>
            <person name="De Carvalho L.P.S."/>
            <person name="Shen B."/>
        </authorList>
    </citation>
    <scope>NUCLEOTIDE SEQUENCE [LARGE SCALE GENOMIC DNA]</scope>
    <source>
        <strain evidence="1 2">NPDC000087</strain>
    </source>
</reference>
<dbReference type="Proteomes" id="UP001602245">
    <property type="component" value="Unassembled WGS sequence"/>
</dbReference>
<accession>A0ABW6WUE9</accession>
<dbReference type="SUPFAM" id="SSF56112">
    <property type="entry name" value="Protein kinase-like (PK-like)"/>
    <property type="match status" value="1"/>
</dbReference>
<evidence type="ECO:0000313" key="1">
    <source>
        <dbReference type="EMBL" id="MFF5295832.1"/>
    </source>
</evidence>
<sequence>METSVRANAWDDPRWVEAARDWVERRLGELGRPIAGEFEEMRVRPWSVTYRVATDGGVVWFKANTPGCAYEAGLAAALAGWVPDAVISPLAVDAERGWLLTADAGPTLREVVGPERLLPTWEAMLRDYAVMQRELAGRAGELLSLGVPDCRPSELPARLGALLELPQVREDLGDERLAKVVSLLPEYAAWCSELAGDGIPASLQHDDLTDANVFPAGERFRFFDWGDSSVGHPFGSLLVAMGFAGYLLDLPAGAPEMERLRDSYLEPWSDLAPVAELRRSVSLACRAARISKALAWQRALHDSSLPVADDFRTAVADWVAETSEPPPI</sequence>
<organism evidence="1 2">
    <name type="scientific">Paractinoplanes globisporus</name>
    <dbReference type="NCBI Taxonomy" id="113565"/>
    <lineage>
        <taxon>Bacteria</taxon>
        <taxon>Bacillati</taxon>
        <taxon>Actinomycetota</taxon>
        <taxon>Actinomycetes</taxon>
        <taxon>Micromonosporales</taxon>
        <taxon>Micromonosporaceae</taxon>
        <taxon>Paractinoplanes</taxon>
    </lineage>
</organism>
<name>A0ABW6WUE9_9ACTN</name>
<evidence type="ECO:0008006" key="3">
    <source>
        <dbReference type="Google" id="ProtNLM"/>
    </source>
</evidence>
<keyword evidence="2" id="KW-1185">Reference proteome</keyword>
<evidence type="ECO:0000313" key="2">
    <source>
        <dbReference type="Proteomes" id="UP001602245"/>
    </source>
</evidence>
<proteinExistence type="predicted"/>
<dbReference type="RefSeq" id="WP_020516032.1">
    <property type="nucleotide sequence ID" value="NZ_JBIAZU010000008.1"/>
</dbReference>
<protein>
    <recommendedName>
        <fullName evidence="3">Aminoglycoside phosphotransferase domain-containing protein</fullName>
    </recommendedName>
</protein>
<dbReference type="InterPro" id="IPR011009">
    <property type="entry name" value="Kinase-like_dom_sf"/>
</dbReference>
<dbReference type="EMBL" id="JBIAZU010000008">
    <property type="protein sequence ID" value="MFF5295832.1"/>
    <property type="molecule type" value="Genomic_DNA"/>
</dbReference>
<comment type="caution">
    <text evidence="1">The sequence shown here is derived from an EMBL/GenBank/DDBJ whole genome shotgun (WGS) entry which is preliminary data.</text>
</comment>